<dbReference type="OrthoDB" id="19619at2759"/>
<protein>
    <recommendedName>
        <fullName evidence="7">Tim44-like domain-containing protein</fullName>
    </recommendedName>
</protein>
<dbReference type="GeneID" id="63846721"/>
<dbReference type="EMBL" id="ML976618">
    <property type="protein sequence ID" value="KAF1841447.1"/>
    <property type="molecule type" value="Genomic_DNA"/>
</dbReference>
<evidence type="ECO:0000256" key="4">
    <source>
        <dbReference type="SAM" id="MobiDB-lite"/>
    </source>
</evidence>
<evidence type="ECO:0000256" key="3">
    <source>
        <dbReference type="ARBA" id="ARBA00023128"/>
    </source>
</evidence>
<keyword evidence="6" id="KW-1185">Reference proteome</keyword>
<evidence type="ECO:0000256" key="2">
    <source>
        <dbReference type="ARBA" id="ARBA00022946"/>
    </source>
</evidence>
<evidence type="ECO:0000313" key="5">
    <source>
        <dbReference type="EMBL" id="KAF1841447.1"/>
    </source>
</evidence>
<dbReference type="RefSeq" id="XP_040784010.1">
    <property type="nucleotide sequence ID" value="XM_040929469.1"/>
</dbReference>
<dbReference type="Gene3D" id="3.10.450.240">
    <property type="match status" value="1"/>
</dbReference>
<dbReference type="InterPro" id="IPR051975">
    <property type="entry name" value="mtLSU_mL45"/>
</dbReference>
<comment type="caution">
    <text evidence="5">The sequence shown here is derived from an EMBL/GenBank/DDBJ whole genome shotgun (WGS) entry which is preliminary data.</text>
</comment>
<keyword evidence="2" id="KW-0809">Transit peptide</keyword>
<evidence type="ECO:0000313" key="6">
    <source>
        <dbReference type="Proteomes" id="UP000800039"/>
    </source>
</evidence>
<feature type="region of interest" description="Disordered" evidence="4">
    <location>
        <begin position="49"/>
        <end position="80"/>
    </location>
</feature>
<dbReference type="AlphaFoldDB" id="A0A9P4L4L6"/>
<accession>A0A9P4L4L6</accession>
<name>A0A9P4L4L6_9PLEO</name>
<evidence type="ECO:0000256" key="1">
    <source>
        <dbReference type="ARBA" id="ARBA00004173"/>
    </source>
</evidence>
<proteinExistence type="predicted"/>
<comment type="subcellular location">
    <subcellularLocation>
        <location evidence="1">Mitochondrion</location>
    </subcellularLocation>
</comment>
<gene>
    <name evidence="5" type="ORF">K460DRAFT_294079</name>
</gene>
<evidence type="ECO:0008006" key="7">
    <source>
        <dbReference type="Google" id="ProtNLM"/>
    </source>
</evidence>
<dbReference type="PANTHER" id="PTHR28554:SF1">
    <property type="entry name" value="LARGE RIBOSOMAL SUBUNIT PROTEIN ML45"/>
    <property type="match status" value="1"/>
</dbReference>
<dbReference type="GO" id="GO:0005739">
    <property type="term" value="C:mitochondrion"/>
    <property type="evidence" value="ECO:0007669"/>
    <property type="project" value="UniProtKB-SubCell"/>
</dbReference>
<keyword evidence="3" id="KW-0496">Mitochondrion</keyword>
<reference evidence="5" key="1">
    <citation type="submission" date="2020-01" db="EMBL/GenBank/DDBJ databases">
        <authorList>
            <consortium name="DOE Joint Genome Institute"/>
            <person name="Haridas S."/>
            <person name="Albert R."/>
            <person name="Binder M."/>
            <person name="Bloem J."/>
            <person name="Labutti K."/>
            <person name="Salamov A."/>
            <person name="Andreopoulos B."/>
            <person name="Baker S.E."/>
            <person name="Barry K."/>
            <person name="Bills G."/>
            <person name="Bluhm B.H."/>
            <person name="Cannon C."/>
            <person name="Castanera R."/>
            <person name="Culley D.E."/>
            <person name="Daum C."/>
            <person name="Ezra D."/>
            <person name="Gonzalez J.B."/>
            <person name="Henrissat B."/>
            <person name="Kuo A."/>
            <person name="Liang C."/>
            <person name="Lipzen A."/>
            <person name="Lutzoni F."/>
            <person name="Magnuson J."/>
            <person name="Mondo S."/>
            <person name="Nolan M."/>
            <person name="Ohm R."/>
            <person name="Pangilinan J."/>
            <person name="Park H.-J."/>
            <person name="Ramirez L."/>
            <person name="Alfaro M."/>
            <person name="Sun H."/>
            <person name="Tritt A."/>
            <person name="Yoshinaga Y."/>
            <person name="Zwiers L.-H."/>
            <person name="Turgeon B.G."/>
            <person name="Goodwin S.B."/>
            <person name="Spatafora J.W."/>
            <person name="Crous P.W."/>
            <person name="Grigoriev I.V."/>
        </authorList>
    </citation>
    <scope>NUCLEOTIDE SEQUENCE</scope>
    <source>
        <strain evidence="5">CBS 394.84</strain>
    </source>
</reference>
<organism evidence="5 6">
    <name type="scientific">Cucurbitaria berberidis CBS 394.84</name>
    <dbReference type="NCBI Taxonomy" id="1168544"/>
    <lineage>
        <taxon>Eukaryota</taxon>
        <taxon>Fungi</taxon>
        <taxon>Dikarya</taxon>
        <taxon>Ascomycota</taxon>
        <taxon>Pezizomycotina</taxon>
        <taxon>Dothideomycetes</taxon>
        <taxon>Pleosporomycetidae</taxon>
        <taxon>Pleosporales</taxon>
        <taxon>Pleosporineae</taxon>
        <taxon>Cucurbitariaceae</taxon>
        <taxon>Cucurbitaria</taxon>
    </lineage>
</organism>
<dbReference type="PANTHER" id="PTHR28554">
    <property type="entry name" value="39S RIBOSOMAL PROTEIN L45, MITOCHONDRIAL"/>
    <property type="match status" value="1"/>
</dbReference>
<dbReference type="Proteomes" id="UP000800039">
    <property type="component" value="Unassembled WGS sequence"/>
</dbReference>
<sequence length="357" mass="40732">MSTQVPLRTIRIPAFQRQCLFQRQQCVNRPFPCSATRPFSSTAARHYKKNTPKIQDHAQTKAAAAAHTGPSPKVNYEKAQQDSSAMAEDIGLLQNTIVRAPFKHLPKVTSRQFWGYFWTLVKAKGTAFYSRSYYRRCIQKQGWSRWLPMDIGNNAQLKDKAQKLYEQIYVNFAKGDVSSLKQFCLPPIVKKFENRIAARAPLDMDWRLLKWRSARVVSHRASPLGEDNPDTAYRQAVIRLESVQSLSIAEPYQSSSSTLSRRGNKGPSGLAWVPEEAKAKSVRAVQQDEGGFTAREFVDNGLQKTVVEYLVMQKRVIRGREEEWKVWGFADESTPQRLEEDDLYWRKTLNIQAAGGA</sequence>